<organism evidence="1 2">
    <name type="scientific">Manihot esculenta</name>
    <name type="common">Cassava</name>
    <name type="synonym">Jatropha manihot</name>
    <dbReference type="NCBI Taxonomy" id="3983"/>
    <lineage>
        <taxon>Eukaryota</taxon>
        <taxon>Viridiplantae</taxon>
        <taxon>Streptophyta</taxon>
        <taxon>Embryophyta</taxon>
        <taxon>Tracheophyta</taxon>
        <taxon>Spermatophyta</taxon>
        <taxon>Magnoliopsida</taxon>
        <taxon>eudicotyledons</taxon>
        <taxon>Gunneridae</taxon>
        <taxon>Pentapetalae</taxon>
        <taxon>rosids</taxon>
        <taxon>fabids</taxon>
        <taxon>Malpighiales</taxon>
        <taxon>Euphorbiaceae</taxon>
        <taxon>Crotonoideae</taxon>
        <taxon>Manihoteae</taxon>
        <taxon>Manihot</taxon>
    </lineage>
</organism>
<gene>
    <name evidence="1" type="ORF">MANES_08G136911v8</name>
</gene>
<dbReference type="EMBL" id="CM004394">
    <property type="protein sequence ID" value="KAG8649763.1"/>
    <property type="molecule type" value="Genomic_DNA"/>
</dbReference>
<dbReference type="Proteomes" id="UP000091857">
    <property type="component" value="Chromosome 8"/>
</dbReference>
<name>A0ACB7HD39_MANES</name>
<sequence>MCLDYMGSFFWCFLVIHDFSSPFINCYIEISSVLLTGYSFLYSFLITNKWVTAHFSVLTTLLLPVFSYSFCFFIHIYLLLFFFFFFYLTAPTSLLYSTFRFYCCCFFITSSSEFFFSLFVACAHVCWYYTTSSSYLSSLLS</sequence>
<reference evidence="2" key="1">
    <citation type="journal article" date="2016" name="Nat. Biotechnol.">
        <title>Sequencing wild and cultivated cassava and related species reveals extensive interspecific hybridization and genetic diversity.</title>
        <authorList>
            <person name="Bredeson J.V."/>
            <person name="Lyons J.B."/>
            <person name="Prochnik S.E."/>
            <person name="Wu G.A."/>
            <person name="Ha C.M."/>
            <person name="Edsinger-Gonzales E."/>
            <person name="Grimwood J."/>
            <person name="Schmutz J."/>
            <person name="Rabbi I.Y."/>
            <person name="Egesi C."/>
            <person name="Nauluvula P."/>
            <person name="Lebot V."/>
            <person name="Ndunguru J."/>
            <person name="Mkamilo G."/>
            <person name="Bart R.S."/>
            <person name="Setter T.L."/>
            <person name="Gleadow R.M."/>
            <person name="Kulakow P."/>
            <person name="Ferguson M.E."/>
            <person name="Rounsley S."/>
            <person name="Rokhsar D.S."/>
        </authorList>
    </citation>
    <scope>NUCLEOTIDE SEQUENCE [LARGE SCALE GENOMIC DNA]</scope>
    <source>
        <strain evidence="2">cv. AM560-2</strain>
    </source>
</reference>
<keyword evidence="2" id="KW-1185">Reference proteome</keyword>
<comment type="caution">
    <text evidence="1">The sequence shown here is derived from an EMBL/GenBank/DDBJ whole genome shotgun (WGS) entry which is preliminary data.</text>
</comment>
<protein>
    <submittedName>
        <fullName evidence="1">Uncharacterized protein</fullName>
    </submittedName>
</protein>
<proteinExistence type="predicted"/>
<accession>A0ACB7HD39</accession>
<evidence type="ECO:0000313" key="2">
    <source>
        <dbReference type="Proteomes" id="UP000091857"/>
    </source>
</evidence>
<evidence type="ECO:0000313" key="1">
    <source>
        <dbReference type="EMBL" id="KAG8649763.1"/>
    </source>
</evidence>